<gene>
    <name evidence="1" type="ORF">TW77_22515</name>
</gene>
<evidence type="ECO:0000313" key="2">
    <source>
        <dbReference type="Proteomes" id="UP000033452"/>
    </source>
</evidence>
<keyword evidence="2" id="KW-1185">Reference proteome</keyword>
<accession>A0A0F4QE54</accession>
<comment type="caution">
    <text evidence="1">The sequence shown here is derived from an EMBL/GenBank/DDBJ whole genome shotgun (WGS) entry which is preliminary data.</text>
</comment>
<sequence>MDPECKALALQLEQDLLGLYGSPILSGEQLRLAMGYRSVEALRQSIVRNTIPITVFTIQNRRGRYALTKDVALWLAQQRTDSSDT</sequence>
<dbReference type="Proteomes" id="UP000033452">
    <property type="component" value="Unassembled WGS sequence"/>
</dbReference>
<reference evidence="1 2" key="1">
    <citation type="journal article" date="2015" name="BMC Genomics">
        <title>Genome mining reveals unlocked bioactive potential of marine Gram-negative bacteria.</title>
        <authorList>
            <person name="Machado H."/>
            <person name="Sonnenschein E.C."/>
            <person name="Melchiorsen J."/>
            <person name="Gram L."/>
        </authorList>
    </citation>
    <scope>NUCLEOTIDE SEQUENCE [LARGE SCALE GENOMIC DNA]</scope>
    <source>
        <strain evidence="1 2">S2471</strain>
    </source>
</reference>
<organism evidence="1 2">
    <name type="scientific">Pseudoalteromonas rubra</name>
    <dbReference type="NCBI Taxonomy" id="43658"/>
    <lineage>
        <taxon>Bacteria</taxon>
        <taxon>Pseudomonadati</taxon>
        <taxon>Pseudomonadota</taxon>
        <taxon>Gammaproteobacteria</taxon>
        <taxon>Alteromonadales</taxon>
        <taxon>Pseudoalteromonadaceae</taxon>
        <taxon>Pseudoalteromonas</taxon>
    </lineage>
</organism>
<protein>
    <recommendedName>
        <fullName evidence="3">DNA-binding protein</fullName>
    </recommendedName>
</protein>
<proteinExistence type="predicted"/>
<name>A0A0F4QE54_9GAMM</name>
<dbReference type="PATRIC" id="fig|43658.5.peg.4751"/>
<dbReference type="OrthoDB" id="9800897at2"/>
<evidence type="ECO:0000313" key="1">
    <source>
        <dbReference type="EMBL" id="KJZ05529.1"/>
    </source>
</evidence>
<evidence type="ECO:0008006" key="3">
    <source>
        <dbReference type="Google" id="ProtNLM"/>
    </source>
</evidence>
<dbReference type="AlphaFoldDB" id="A0A0F4QE54"/>
<dbReference type="EMBL" id="JXYA01000069">
    <property type="protein sequence ID" value="KJZ05529.1"/>
    <property type="molecule type" value="Genomic_DNA"/>
</dbReference>